<dbReference type="PROSITE" id="PS50097">
    <property type="entry name" value="BTB"/>
    <property type="match status" value="1"/>
</dbReference>
<dbReference type="Pfam" id="PF00651">
    <property type="entry name" value="BTB"/>
    <property type="match status" value="1"/>
</dbReference>
<dbReference type="InterPro" id="IPR011705">
    <property type="entry name" value="BACK"/>
</dbReference>
<dbReference type="PIRSF" id="PIRSF037037">
    <property type="entry name" value="Kelch-like_protein_gigaxonin"/>
    <property type="match status" value="1"/>
</dbReference>
<dbReference type="Gene3D" id="2.120.10.80">
    <property type="entry name" value="Kelch-type beta propeller"/>
    <property type="match status" value="2"/>
</dbReference>
<dbReference type="InterPro" id="IPR006652">
    <property type="entry name" value="Kelch_1"/>
</dbReference>
<dbReference type="Pfam" id="PF07707">
    <property type="entry name" value="BACK"/>
    <property type="match status" value="1"/>
</dbReference>
<dbReference type="EnsemblMetazoa" id="GAUT006022-RA">
    <property type="protein sequence ID" value="GAUT006022-PA"/>
    <property type="gene ID" value="GAUT006022"/>
</dbReference>
<dbReference type="InterPro" id="IPR015915">
    <property type="entry name" value="Kelch-typ_b-propeller"/>
</dbReference>
<proteinExistence type="predicted"/>
<dbReference type="PANTHER" id="PTHR45632:SF17">
    <property type="entry name" value="KELCH-LIKE PROTEIN 31"/>
    <property type="match status" value="1"/>
</dbReference>
<evidence type="ECO:0000256" key="3">
    <source>
        <dbReference type="ARBA" id="ARBA00022737"/>
    </source>
</evidence>
<reference evidence="6" key="1">
    <citation type="submission" date="2020-05" db="UniProtKB">
        <authorList>
            <consortium name="EnsemblMetazoa"/>
        </authorList>
    </citation>
    <scope>IDENTIFICATION</scope>
    <source>
        <strain evidence="6">TTRI</strain>
    </source>
</reference>
<dbReference type="STRING" id="7395.A0A1A9UIJ0"/>
<dbReference type="VEuPathDB" id="VectorBase:GAUT006022"/>
<comment type="function">
    <text evidence="4">Probable substrate-specific adapter of an E3 ubiquitin-protein ligase complex which mediates the ubiquitination and subsequent proteasomal degradation of target proteins. May have a role in synapse differentiation and growth.</text>
</comment>
<dbReference type="InterPro" id="IPR017096">
    <property type="entry name" value="BTB-kelch_protein"/>
</dbReference>
<dbReference type="InterPro" id="IPR011043">
    <property type="entry name" value="Gal_Oxase/kelch_b-propeller"/>
</dbReference>
<evidence type="ECO:0000259" key="5">
    <source>
        <dbReference type="PROSITE" id="PS50097"/>
    </source>
</evidence>
<dbReference type="PRINTS" id="PR00501">
    <property type="entry name" value="KELCHREPEAT"/>
</dbReference>
<evidence type="ECO:0000256" key="2">
    <source>
        <dbReference type="ARBA" id="ARBA00022441"/>
    </source>
</evidence>
<dbReference type="SUPFAM" id="SSF50965">
    <property type="entry name" value="Galactose oxidase, central domain"/>
    <property type="match status" value="1"/>
</dbReference>
<dbReference type="FunFam" id="1.25.40.420:FF:000001">
    <property type="entry name" value="Kelch-like family member 12"/>
    <property type="match status" value="1"/>
</dbReference>
<dbReference type="PANTHER" id="PTHR45632">
    <property type="entry name" value="LD33804P"/>
    <property type="match status" value="1"/>
</dbReference>
<evidence type="ECO:0000313" key="6">
    <source>
        <dbReference type="EnsemblMetazoa" id="GAUT006022-PA"/>
    </source>
</evidence>
<name>A0A1A9UIJ0_GLOAU</name>
<dbReference type="SMART" id="SM00225">
    <property type="entry name" value="BTB"/>
    <property type="match status" value="1"/>
</dbReference>
<dbReference type="InterPro" id="IPR000210">
    <property type="entry name" value="BTB/POZ_dom"/>
</dbReference>
<accession>A0A1A9UIJ0</accession>
<dbReference type="SMART" id="SM00875">
    <property type="entry name" value="BACK"/>
    <property type="match status" value="1"/>
</dbReference>
<dbReference type="GO" id="GO:0016567">
    <property type="term" value="P:protein ubiquitination"/>
    <property type="evidence" value="ECO:0007669"/>
    <property type="project" value="UniProtKB-UniPathway"/>
</dbReference>
<dbReference type="AlphaFoldDB" id="A0A1A9UIJ0"/>
<dbReference type="UniPathway" id="UPA00143"/>
<keyword evidence="7" id="KW-1185">Reference proteome</keyword>
<dbReference type="GO" id="GO:0003779">
    <property type="term" value="F:actin binding"/>
    <property type="evidence" value="ECO:0007669"/>
    <property type="project" value="UniProtKB-KW"/>
</dbReference>
<evidence type="ECO:0000256" key="1">
    <source>
        <dbReference type="ARBA" id="ARBA00013699"/>
    </source>
</evidence>
<feature type="domain" description="BTB" evidence="5">
    <location>
        <begin position="40"/>
        <end position="107"/>
    </location>
</feature>
<evidence type="ECO:0000256" key="4">
    <source>
        <dbReference type="ARBA" id="ARBA00043912"/>
    </source>
</evidence>
<dbReference type="Proteomes" id="UP000078200">
    <property type="component" value="Unassembled WGS sequence"/>
</dbReference>
<dbReference type="SUPFAM" id="SSF54695">
    <property type="entry name" value="POZ domain"/>
    <property type="match status" value="1"/>
</dbReference>
<evidence type="ECO:0000313" key="7">
    <source>
        <dbReference type="Proteomes" id="UP000078200"/>
    </source>
</evidence>
<dbReference type="InterPro" id="IPR011333">
    <property type="entry name" value="SKP1/BTB/POZ_sf"/>
</dbReference>
<protein>
    <recommendedName>
        <fullName evidence="1">Kelch-like protein diablo</fullName>
    </recommendedName>
</protein>
<sequence>MANENANRVEQIVEGNFENSNYFNFFFDTLSKLRQNKEYCDFLLEVGEETIYVHKVALAIASPFFATMFNCDMKEKAESRLKLEKEKATAVKTIVDYIYGGKLVLTENNILSVSSMSDFFQIEWAKKKCMDFLKSKLNPKNCLQIRKFADKPSFKELYDYSHKYVLNEFDKLINQEGLLRLSFEEIRELLMDEQLSVKFEDNSYKAATNWIKYKIEERKIHLADLMELIPFAFVRTEFLRDHIANETLLKDDLQCNQFLIQAFAYQTTPVVRRSLFWSQTKKAPKNRNEKFRMVLAGGVDLKTMSPRNVCNVYDVINSKLFPMVNMISHRRAHSLISLEGVLYSVGGHVNGPLTSAEIYSSSSKMWSNIASMNNARHNFGMCAYKDVIYVVGGYENSSVENYTPATGKWYTCANIPVNYIFCNRAAPMENSIYSLGRGNDGITACIRFDPREGQWHKFNEMPRGLRPEERFEFVSYGRSLFCVTEDGASLDVRNNKWESMPSMLTKRADFSAVIVADDIYVFGGELNKTSQISEYVKAVERYNIHDNEWTGVDLMEIEFSRGAAALLSGDFNFD</sequence>
<dbReference type="Pfam" id="PF01344">
    <property type="entry name" value="Kelch_1"/>
    <property type="match status" value="3"/>
</dbReference>
<dbReference type="SMART" id="SM00612">
    <property type="entry name" value="Kelch"/>
    <property type="match status" value="5"/>
</dbReference>
<keyword evidence="2" id="KW-0880">Kelch repeat</keyword>
<dbReference type="Gene3D" id="1.25.40.420">
    <property type="match status" value="1"/>
</dbReference>
<dbReference type="Gene3D" id="3.30.710.10">
    <property type="entry name" value="Potassium Channel Kv1.1, Chain A"/>
    <property type="match status" value="1"/>
</dbReference>
<organism evidence="6 7">
    <name type="scientific">Glossina austeni</name>
    <name type="common">Savannah tsetse fly</name>
    <dbReference type="NCBI Taxonomy" id="7395"/>
    <lineage>
        <taxon>Eukaryota</taxon>
        <taxon>Metazoa</taxon>
        <taxon>Ecdysozoa</taxon>
        <taxon>Arthropoda</taxon>
        <taxon>Hexapoda</taxon>
        <taxon>Insecta</taxon>
        <taxon>Pterygota</taxon>
        <taxon>Neoptera</taxon>
        <taxon>Endopterygota</taxon>
        <taxon>Diptera</taxon>
        <taxon>Brachycera</taxon>
        <taxon>Muscomorpha</taxon>
        <taxon>Hippoboscoidea</taxon>
        <taxon>Glossinidae</taxon>
        <taxon>Glossina</taxon>
    </lineage>
</organism>
<keyword evidence="3" id="KW-0677">Repeat</keyword>